<keyword evidence="10" id="KW-1207">Sterol metabolism</keyword>
<evidence type="ECO:0000256" key="8">
    <source>
        <dbReference type="ARBA" id="ARBA00023098"/>
    </source>
</evidence>
<reference evidence="17" key="1">
    <citation type="journal article" date="2023" name="Mol. Phylogenet. Evol.">
        <title>Genome-scale phylogeny and comparative genomics of the fungal order Sordariales.</title>
        <authorList>
            <person name="Hensen N."/>
            <person name="Bonometti L."/>
            <person name="Westerberg I."/>
            <person name="Brannstrom I.O."/>
            <person name="Guillou S."/>
            <person name="Cros-Aarteil S."/>
            <person name="Calhoun S."/>
            <person name="Haridas S."/>
            <person name="Kuo A."/>
            <person name="Mondo S."/>
            <person name="Pangilinan J."/>
            <person name="Riley R."/>
            <person name="LaButti K."/>
            <person name="Andreopoulos B."/>
            <person name="Lipzen A."/>
            <person name="Chen C."/>
            <person name="Yan M."/>
            <person name="Daum C."/>
            <person name="Ng V."/>
            <person name="Clum A."/>
            <person name="Steindorff A."/>
            <person name="Ohm R.A."/>
            <person name="Martin F."/>
            <person name="Silar P."/>
            <person name="Natvig D.O."/>
            <person name="Lalanne C."/>
            <person name="Gautier V."/>
            <person name="Ament-Velasquez S.L."/>
            <person name="Kruys A."/>
            <person name="Hutchinson M.I."/>
            <person name="Powell A.J."/>
            <person name="Barry K."/>
            <person name="Miller A.N."/>
            <person name="Grigoriev I.V."/>
            <person name="Debuchy R."/>
            <person name="Gladieux P."/>
            <person name="Hiltunen Thoren M."/>
            <person name="Johannesson H."/>
        </authorList>
    </citation>
    <scope>NUCLEOTIDE SEQUENCE</scope>
    <source>
        <strain evidence="17">SMH4131-1</strain>
    </source>
</reference>
<evidence type="ECO:0000256" key="9">
    <source>
        <dbReference type="ARBA" id="ARBA00023136"/>
    </source>
</evidence>
<evidence type="ECO:0000256" key="10">
    <source>
        <dbReference type="ARBA" id="ARBA00023166"/>
    </source>
</evidence>
<keyword evidence="8" id="KW-0443">Lipid metabolism</keyword>
<keyword evidence="18" id="KW-1185">Reference proteome</keyword>
<evidence type="ECO:0000256" key="13">
    <source>
        <dbReference type="PROSITE-ProRule" id="PRU01087"/>
    </source>
</evidence>
<dbReference type="PANTHER" id="PTHR14207">
    <property type="entry name" value="STEROL ISOMERASE"/>
    <property type="match status" value="1"/>
</dbReference>
<keyword evidence="5" id="KW-0752">Steroid biosynthesis</keyword>
<evidence type="ECO:0000256" key="4">
    <source>
        <dbReference type="ARBA" id="ARBA00022692"/>
    </source>
</evidence>
<dbReference type="EMBL" id="JAUEPO010000002">
    <property type="protein sequence ID" value="KAK3333826.1"/>
    <property type="molecule type" value="Genomic_DNA"/>
</dbReference>
<keyword evidence="11" id="KW-0753">Steroid metabolism</keyword>
<evidence type="ECO:0000256" key="12">
    <source>
        <dbReference type="ARBA" id="ARBA00023235"/>
    </source>
</evidence>
<protein>
    <submittedName>
        <fullName evidence="17">Emopamil binding protein-domain-containing protein</fullName>
    </submittedName>
</protein>
<feature type="transmembrane region" description="Helical" evidence="15">
    <location>
        <begin position="165"/>
        <end position="183"/>
    </location>
</feature>
<comment type="caution">
    <text evidence="17">The sequence shown here is derived from an EMBL/GenBank/DDBJ whole genome shotgun (WGS) entry which is preliminary data.</text>
</comment>
<keyword evidence="12" id="KW-0413">Isomerase</keyword>
<feature type="domain" description="EXPERA" evidence="16">
    <location>
        <begin position="78"/>
        <end position="224"/>
    </location>
</feature>
<feature type="transmembrane region" description="Helical" evidence="15">
    <location>
        <begin position="203"/>
        <end position="224"/>
    </location>
</feature>
<evidence type="ECO:0000256" key="14">
    <source>
        <dbReference type="SAM" id="MobiDB-lite"/>
    </source>
</evidence>
<dbReference type="Pfam" id="PF05241">
    <property type="entry name" value="EBP"/>
    <property type="match status" value="1"/>
</dbReference>
<evidence type="ECO:0000256" key="7">
    <source>
        <dbReference type="ARBA" id="ARBA00023011"/>
    </source>
</evidence>
<keyword evidence="7" id="KW-0756">Sterol biosynthesis</keyword>
<dbReference type="InterPro" id="IPR007905">
    <property type="entry name" value="EBP"/>
</dbReference>
<dbReference type="InterPro" id="IPR033118">
    <property type="entry name" value="EXPERA"/>
</dbReference>
<gene>
    <name evidence="17" type="ORF">B0T19DRAFT_138458</name>
</gene>
<evidence type="ECO:0000256" key="3">
    <source>
        <dbReference type="ARBA" id="ARBA00022516"/>
    </source>
</evidence>
<evidence type="ECO:0000256" key="15">
    <source>
        <dbReference type="SAM" id="Phobius"/>
    </source>
</evidence>
<keyword evidence="4 13" id="KW-0812">Transmembrane</keyword>
<feature type="transmembrane region" description="Helical" evidence="15">
    <location>
        <begin position="44"/>
        <end position="66"/>
    </location>
</feature>
<comment type="similarity">
    <text evidence="2">Belongs to the EBP family.</text>
</comment>
<evidence type="ECO:0000313" key="17">
    <source>
        <dbReference type="EMBL" id="KAK3333826.1"/>
    </source>
</evidence>
<sequence>MDHIKTTTTTTHHPSAARAVHIAQHPYHPPHAVIPSYAPNSSSIPSIVGSFGGLILVVVASALVLARRRGGNPTLRRTDQLALCWFALCGFLHCFFEGYFVLYHASIPSSQTLFAQLWKEYAQSDSRYVTSDPFMLCIEMLTVLIWGPLSIAAAVCIVRRSPLRHLVQAGLCVGHLYGVALYYGTCYFEETFRGVSYSRPEFLYFWVYYVGFNAPWVVVPALLLRQSAAAIRRSFVASYGPEEQDDTSLSPREGNEGHPMSSTVEVKAPSLEAKKHL</sequence>
<organism evidence="17 18">
    <name type="scientific">Cercophora scortea</name>
    <dbReference type="NCBI Taxonomy" id="314031"/>
    <lineage>
        <taxon>Eukaryota</taxon>
        <taxon>Fungi</taxon>
        <taxon>Dikarya</taxon>
        <taxon>Ascomycota</taxon>
        <taxon>Pezizomycotina</taxon>
        <taxon>Sordariomycetes</taxon>
        <taxon>Sordariomycetidae</taxon>
        <taxon>Sordariales</taxon>
        <taxon>Lasiosphaeriaceae</taxon>
        <taxon>Cercophora</taxon>
    </lineage>
</organism>
<comment type="subcellular location">
    <subcellularLocation>
        <location evidence="1">Membrane</location>
        <topology evidence="1">Multi-pass membrane protein</topology>
    </subcellularLocation>
</comment>
<evidence type="ECO:0000256" key="6">
    <source>
        <dbReference type="ARBA" id="ARBA00022989"/>
    </source>
</evidence>
<keyword evidence="6 13" id="KW-1133">Transmembrane helix</keyword>
<dbReference type="AlphaFoldDB" id="A0AAE0MIG9"/>
<keyword evidence="9 13" id="KW-0472">Membrane</keyword>
<feature type="region of interest" description="Disordered" evidence="14">
    <location>
        <begin position="241"/>
        <end position="277"/>
    </location>
</feature>
<dbReference type="PROSITE" id="PS51751">
    <property type="entry name" value="EXPERA"/>
    <property type="match status" value="1"/>
</dbReference>
<dbReference type="GO" id="GO:0016126">
    <property type="term" value="P:sterol biosynthetic process"/>
    <property type="evidence" value="ECO:0007669"/>
    <property type="project" value="UniProtKB-KW"/>
</dbReference>
<dbReference type="GO" id="GO:0000247">
    <property type="term" value="F:C-8 sterol isomerase activity"/>
    <property type="evidence" value="ECO:0007669"/>
    <property type="project" value="TreeGrafter"/>
</dbReference>
<evidence type="ECO:0000256" key="5">
    <source>
        <dbReference type="ARBA" id="ARBA00022955"/>
    </source>
</evidence>
<accession>A0AAE0MIG9</accession>
<keyword evidence="3" id="KW-0444">Lipid biosynthesis</keyword>
<evidence type="ECO:0000256" key="1">
    <source>
        <dbReference type="ARBA" id="ARBA00004141"/>
    </source>
</evidence>
<feature type="transmembrane region" description="Helical" evidence="15">
    <location>
        <begin position="82"/>
        <end position="102"/>
    </location>
</feature>
<name>A0AAE0MIG9_9PEZI</name>
<evidence type="ECO:0000259" key="16">
    <source>
        <dbReference type="PROSITE" id="PS51751"/>
    </source>
</evidence>
<evidence type="ECO:0000256" key="2">
    <source>
        <dbReference type="ARBA" id="ARBA00008337"/>
    </source>
</evidence>
<evidence type="ECO:0000256" key="11">
    <source>
        <dbReference type="ARBA" id="ARBA00023221"/>
    </source>
</evidence>
<dbReference type="PANTHER" id="PTHR14207:SF0">
    <property type="entry name" value="3-BETA-HYDROXYSTEROID-DELTA(8),DELTA(7)-ISOMERASE"/>
    <property type="match status" value="1"/>
</dbReference>
<dbReference type="GO" id="GO:0047750">
    <property type="term" value="F:cholestenol delta-isomerase activity"/>
    <property type="evidence" value="ECO:0007669"/>
    <property type="project" value="InterPro"/>
</dbReference>
<proteinExistence type="inferred from homology"/>
<dbReference type="GO" id="GO:0004769">
    <property type="term" value="F:steroid Delta-isomerase activity"/>
    <property type="evidence" value="ECO:0007669"/>
    <property type="project" value="TreeGrafter"/>
</dbReference>
<dbReference type="Proteomes" id="UP001286456">
    <property type="component" value="Unassembled WGS sequence"/>
</dbReference>
<reference evidence="17" key="2">
    <citation type="submission" date="2023-06" db="EMBL/GenBank/DDBJ databases">
        <authorList>
            <consortium name="Lawrence Berkeley National Laboratory"/>
            <person name="Haridas S."/>
            <person name="Hensen N."/>
            <person name="Bonometti L."/>
            <person name="Westerberg I."/>
            <person name="Brannstrom I.O."/>
            <person name="Guillou S."/>
            <person name="Cros-Aarteil S."/>
            <person name="Calhoun S."/>
            <person name="Kuo A."/>
            <person name="Mondo S."/>
            <person name="Pangilinan J."/>
            <person name="Riley R."/>
            <person name="Labutti K."/>
            <person name="Andreopoulos B."/>
            <person name="Lipzen A."/>
            <person name="Chen C."/>
            <person name="Yanf M."/>
            <person name="Daum C."/>
            <person name="Ng V."/>
            <person name="Clum A."/>
            <person name="Steindorff A."/>
            <person name="Ohm R."/>
            <person name="Martin F."/>
            <person name="Silar P."/>
            <person name="Natvig D."/>
            <person name="Lalanne C."/>
            <person name="Gautier V."/>
            <person name="Ament-Velasquez S.L."/>
            <person name="Kruys A."/>
            <person name="Hutchinson M.I."/>
            <person name="Powell A.J."/>
            <person name="Barry K."/>
            <person name="Miller A.N."/>
            <person name="Grigoriev I.V."/>
            <person name="Debuchy R."/>
            <person name="Gladieux P."/>
            <person name="Thoren M.H."/>
            <person name="Johannesson H."/>
        </authorList>
    </citation>
    <scope>NUCLEOTIDE SEQUENCE</scope>
    <source>
        <strain evidence="17">SMH4131-1</strain>
    </source>
</reference>
<dbReference type="GO" id="GO:0016020">
    <property type="term" value="C:membrane"/>
    <property type="evidence" value="ECO:0007669"/>
    <property type="project" value="UniProtKB-SubCell"/>
</dbReference>
<feature type="transmembrane region" description="Helical" evidence="15">
    <location>
        <begin position="133"/>
        <end position="158"/>
    </location>
</feature>
<dbReference type="GO" id="GO:0005783">
    <property type="term" value="C:endoplasmic reticulum"/>
    <property type="evidence" value="ECO:0007669"/>
    <property type="project" value="TreeGrafter"/>
</dbReference>
<evidence type="ECO:0000313" key="18">
    <source>
        <dbReference type="Proteomes" id="UP001286456"/>
    </source>
</evidence>